<gene>
    <name evidence="1" type="ORF">WN48_08887</name>
</gene>
<proteinExistence type="predicted"/>
<sequence>MCTYRYNRVIFLVVSSSPAGEDTRSPNRQFTTTAQLQDGSPLNGSLFVNYDHRVLSVD</sequence>
<reference evidence="1 2" key="1">
    <citation type="submission" date="2015-07" db="EMBL/GenBank/DDBJ databases">
        <title>The genome of Eufriesea mexicana.</title>
        <authorList>
            <person name="Pan H."/>
            <person name="Kapheim K."/>
        </authorList>
    </citation>
    <scope>NUCLEOTIDE SEQUENCE [LARGE SCALE GENOMIC DNA]</scope>
    <source>
        <strain evidence="1">0111107269</strain>
        <tissue evidence="1">Whole body</tissue>
    </source>
</reference>
<accession>A0A310SLE5</accession>
<evidence type="ECO:0000313" key="2">
    <source>
        <dbReference type="Proteomes" id="UP000250275"/>
    </source>
</evidence>
<dbReference type="Proteomes" id="UP000250275">
    <property type="component" value="Unassembled WGS sequence"/>
</dbReference>
<protein>
    <submittedName>
        <fullName evidence="1">Uncharacterized protein</fullName>
    </submittedName>
</protein>
<dbReference type="EMBL" id="KQ760132">
    <property type="protein sequence ID" value="OAD61794.1"/>
    <property type="molecule type" value="Genomic_DNA"/>
</dbReference>
<organism evidence="1 2">
    <name type="scientific">Eufriesea mexicana</name>
    <dbReference type="NCBI Taxonomy" id="516756"/>
    <lineage>
        <taxon>Eukaryota</taxon>
        <taxon>Metazoa</taxon>
        <taxon>Ecdysozoa</taxon>
        <taxon>Arthropoda</taxon>
        <taxon>Hexapoda</taxon>
        <taxon>Insecta</taxon>
        <taxon>Pterygota</taxon>
        <taxon>Neoptera</taxon>
        <taxon>Endopterygota</taxon>
        <taxon>Hymenoptera</taxon>
        <taxon>Apocrita</taxon>
        <taxon>Aculeata</taxon>
        <taxon>Apoidea</taxon>
        <taxon>Anthophila</taxon>
        <taxon>Apidae</taxon>
        <taxon>Eufriesea</taxon>
    </lineage>
</organism>
<dbReference type="AlphaFoldDB" id="A0A310SLE5"/>
<name>A0A310SLE5_9HYME</name>
<evidence type="ECO:0000313" key="1">
    <source>
        <dbReference type="EMBL" id="OAD61794.1"/>
    </source>
</evidence>
<keyword evidence="2" id="KW-1185">Reference proteome</keyword>